<proteinExistence type="predicted"/>
<dbReference type="EMBL" id="PDCN02000014">
    <property type="protein sequence ID" value="PIB74802.1"/>
    <property type="molecule type" value="Genomic_DNA"/>
</dbReference>
<comment type="caution">
    <text evidence="3">The sequence shown here is derived from an EMBL/GenBank/DDBJ whole genome shotgun (WGS) entry which is preliminary data.</text>
</comment>
<dbReference type="AlphaFoldDB" id="A0A2G5P8X8"/>
<keyword evidence="2" id="KW-1133">Transmembrane helix</keyword>
<name>A0A2G5P8X8_9MYCO</name>
<keyword evidence="2" id="KW-0472">Membrane</keyword>
<dbReference type="Proteomes" id="UP000230551">
    <property type="component" value="Unassembled WGS sequence"/>
</dbReference>
<gene>
    <name evidence="3" type="ORF">CQY22_011825</name>
</gene>
<protein>
    <submittedName>
        <fullName evidence="3">Uncharacterized protein</fullName>
    </submittedName>
</protein>
<sequence length="84" mass="9203">MAAWVAIVAGTLFIVCVIFFAGVMVGHSSGGRHEHRGHGHSMQFKDNDRGPGFMMKNRMDPDDDDAPRRAPMSPTTEPARPLNP</sequence>
<feature type="transmembrane region" description="Helical" evidence="2">
    <location>
        <begin position="6"/>
        <end position="26"/>
    </location>
</feature>
<feature type="region of interest" description="Disordered" evidence="1">
    <location>
        <begin position="29"/>
        <end position="84"/>
    </location>
</feature>
<evidence type="ECO:0000313" key="3">
    <source>
        <dbReference type="EMBL" id="PIB74802.1"/>
    </source>
</evidence>
<accession>A0A2G5P8X8</accession>
<organism evidence="3 4">
    <name type="scientific">Mycolicibacterium brumae</name>
    <dbReference type="NCBI Taxonomy" id="85968"/>
    <lineage>
        <taxon>Bacteria</taxon>
        <taxon>Bacillati</taxon>
        <taxon>Actinomycetota</taxon>
        <taxon>Actinomycetes</taxon>
        <taxon>Mycobacteriales</taxon>
        <taxon>Mycobacteriaceae</taxon>
        <taxon>Mycolicibacterium</taxon>
    </lineage>
</organism>
<keyword evidence="2" id="KW-0812">Transmembrane</keyword>
<keyword evidence="4" id="KW-1185">Reference proteome</keyword>
<evidence type="ECO:0000256" key="1">
    <source>
        <dbReference type="SAM" id="MobiDB-lite"/>
    </source>
</evidence>
<reference evidence="3 4" key="1">
    <citation type="journal article" date="2017" name="Infect. Genet. Evol.">
        <title>The new phylogeny of the genus Mycobacterium: The old and the news.</title>
        <authorList>
            <person name="Tortoli E."/>
            <person name="Fedrizzi T."/>
            <person name="Meehan C.J."/>
            <person name="Trovato A."/>
            <person name="Grottola A."/>
            <person name="Giacobazzi E."/>
            <person name="Serpini G.F."/>
            <person name="Tagliazucchi S."/>
            <person name="Fabio A."/>
            <person name="Bettua C."/>
            <person name="Bertorelli R."/>
            <person name="Frascaro F."/>
            <person name="De Sanctis V."/>
            <person name="Pecorari M."/>
            <person name="Jousson O."/>
            <person name="Segata N."/>
            <person name="Cirillo D.M."/>
        </authorList>
    </citation>
    <scope>NUCLEOTIDE SEQUENCE [LARGE SCALE GENOMIC DNA]</scope>
    <source>
        <strain evidence="3 4">CIP1034565</strain>
    </source>
</reference>
<evidence type="ECO:0000256" key="2">
    <source>
        <dbReference type="SAM" id="Phobius"/>
    </source>
</evidence>
<evidence type="ECO:0000313" key="4">
    <source>
        <dbReference type="Proteomes" id="UP000230551"/>
    </source>
</evidence>